<feature type="transmembrane region" description="Helical" evidence="1">
    <location>
        <begin position="39"/>
        <end position="58"/>
    </location>
</feature>
<keyword evidence="1" id="KW-0812">Transmembrane</keyword>
<dbReference type="SUPFAM" id="SSF50969">
    <property type="entry name" value="YVTN repeat-like/Quinoprotein amine dehydrogenase"/>
    <property type="match status" value="1"/>
</dbReference>
<accession>A0A7Y6I517</accession>
<keyword evidence="1" id="KW-0472">Membrane</keyword>
<proteinExistence type="predicted"/>
<keyword evidence="1" id="KW-1133">Transmembrane helix</keyword>
<dbReference type="InterPro" id="IPR011044">
    <property type="entry name" value="Quino_amine_DH_bsu"/>
</dbReference>
<dbReference type="InterPro" id="IPR015943">
    <property type="entry name" value="WD40/YVTN_repeat-like_dom_sf"/>
</dbReference>
<protein>
    <submittedName>
        <fullName evidence="2">Uncharacterized protein</fullName>
    </submittedName>
</protein>
<dbReference type="AlphaFoldDB" id="A0A7Y6I517"/>
<organism evidence="2 3">
    <name type="scientific">Nonomuraea montanisoli</name>
    <dbReference type="NCBI Taxonomy" id="2741721"/>
    <lineage>
        <taxon>Bacteria</taxon>
        <taxon>Bacillati</taxon>
        <taxon>Actinomycetota</taxon>
        <taxon>Actinomycetes</taxon>
        <taxon>Streptosporangiales</taxon>
        <taxon>Streptosporangiaceae</taxon>
        <taxon>Nonomuraea</taxon>
    </lineage>
</organism>
<sequence length="393" mass="42932">MDTKDLFDTLAAEEQPPTAVDVRRAVAAGRATRRRRRTALAAGGLAVCLAGTFTWHGLEGQVRGDRTATVVHDAPDKDTLPASGVSPLSHAYYDWCGEKWSPGKGSAFAGRDCVQWRVVTRDGRTYRMPEAAGVYLDQTAANYMNTAAPLEITPDGRRVAYYSAKDEKFAVRDLASGQIWLSPQTVSHEEMVKNAPIVVLSPDGRFLVLNGRLRAVVDMETGRVTDVPQGWQPMSVAEGGSRVIVTNDRSRYGLLEDGEVRPFSGALEESLSRLAPDGRTVAYLDGGASSTDEYRPDDTVVTLDATTGKALRRVKFRDAPKGFRPWRIGSWRGPTEVVVTAVVTDRPRWERKPTEPARTGETAYAIDVTTGKVRKLGTYTFRGWSGSVVIPGT</sequence>
<reference evidence="2 3" key="1">
    <citation type="submission" date="2020-06" db="EMBL/GenBank/DDBJ databases">
        <title>Nonomuraea sp. SMC257, a novel actinomycete isolated from soil.</title>
        <authorList>
            <person name="Chanama M."/>
        </authorList>
    </citation>
    <scope>NUCLEOTIDE SEQUENCE [LARGE SCALE GENOMIC DNA]</scope>
    <source>
        <strain evidence="2 3">SMC257</strain>
    </source>
</reference>
<dbReference type="Gene3D" id="2.130.10.10">
    <property type="entry name" value="YVTN repeat-like/Quinoprotein amine dehydrogenase"/>
    <property type="match status" value="1"/>
</dbReference>
<gene>
    <name evidence="2" type="ORF">HTZ77_04190</name>
</gene>
<dbReference type="RefSeq" id="WP_175588094.1">
    <property type="nucleotide sequence ID" value="NZ_JABWGN010000002.1"/>
</dbReference>
<dbReference type="Proteomes" id="UP000586042">
    <property type="component" value="Unassembled WGS sequence"/>
</dbReference>
<comment type="caution">
    <text evidence="2">The sequence shown here is derived from an EMBL/GenBank/DDBJ whole genome shotgun (WGS) entry which is preliminary data.</text>
</comment>
<evidence type="ECO:0000256" key="1">
    <source>
        <dbReference type="SAM" id="Phobius"/>
    </source>
</evidence>
<evidence type="ECO:0000313" key="3">
    <source>
        <dbReference type="Proteomes" id="UP000586042"/>
    </source>
</evidence>
<keyword evidence="3" id="KW-1185">Reference proteome</keyword>
<evidence type="ECO:0000313" key="2">
    <source>
        <dbReference type="EMBL" id="NUW30624.1"/>
    </source>
</evidence>
<name>A0A7Y6I517_9ACTN</name>
<dbReference type="EMBL" id="JABWGN010000002">
    <property type="protein sequence ID" value="NUW30624.1"/>
    <property type="molecule type" value="Genomic_DNA"/>
</dbReference>